<dbReference type="Gene3D" id="2.170.270.10">
    <property type="entry name" value="SET domain"/>
    <property type="match status" value="1"/>
</dbReference>
<evidence type="ECO:0000256" key="17">
    <source>
        <dbReference type="ARBA" id="ARBA00048710"/>
    </source>
</evidence>
<keyword evidence="6" id="KW-0678">Repressor</keyword>
<gene>
    <name evidence="20" type="ORF">ACEWY4_003107</name>
</gene>
<feature type="compositionally biased region" description="Polar residues" evidence="18">
    <location>
        <begin position="1195"/>
        <end position="1216"/>
    </location>
</feature>
<feature type="compositionally biased region" description="Polar residues" evidence="18">
    <location>
        <begin position="398"/>
        <end position="407"/>
    </location>
</feature>
<dbReference type="GO" id="GO:0032259">
    <property type="term" value="P:methylation"/>
    <property type="evidence" value="ECO:0007669"/>
    <property type="project" value="UniProtKB-KW"/>
</dbReference>
<evidence type="ECO:0000313" key="21">
    <source>
        <dbReference type="Proteomes" id="UP001591681"/>
    </source>
</evidence>
<dbReference type="InterPro" id="IPR001214">
    <property type="entry name" value="SET_dom"/>
</dbReference>
<keyword evidence="9" id="KW-0949">S-adenosyl-L-methionine</keyword>
<feature type="compositionally biased region" description="Polar residues" evidence="18">
    <location>
        <begin position="1425"/>
        <end position="1434"/>
    </location>
</feature>
<feature type="compositionally biased region" description="Basic and acidic residues" evidence="18">
    <location>
        <begin position="866"/>
        <end position="875"/>
    </location>
</feature>
<dbReference type="PANTHER" id="PTHR12977:SF4">
    <property type="entry name" value="HISTONE-LYSINE N-METHYLTRANSFERASE KMT5B"/>
    <property type="match status" value="1"/>
</dbReference>
<evidence type="ECO:0000256" key="15">
    <source>
        <dbReference type="ARBA" id="ARBA00031835"/>
    </source>
</evidence>
<feature type="compositionally biased region" description="Basic and acidic residues" evidence="18">
    <location>
        <begin position="1268"/>
        <end position="1279"/>
    </location>
</feature>
<dbReference type="PANTHER" id="PTHR12977">
    <property type="entry name" value="SUPPRESSOR OF VARIEGATION 4-20-RELATED"/>
    <property type="match status" value="1"/>
</dbReference>
<evidence type="ECO:0000256" key="1">
    <source>
        <dbReference type="ARBA" id="ARBA00004123"/>
    </source>
</evidence>
<dbReference type="InterPro" id="IPR039977">
    <property type="entry name" value="Suv4-20/Set9"/>
</dbReference>
<keyword evidence="10" id="KW-0156">Chromatin regulator</keyword>
<feature type="compositionally biased region" description="Basic and acidic residues" evidence="18">
    <location>
        <begin position="1364"/>
        <end position="1386"/>
    </location>
</feature>
<keyword evidence="21" id="KW-1185">Reference proteome</keyword>
<keyword evidence="12" id="KW-0804">Transcription</keyword>
<accession>A0ABD1KQR5</accession>
<dbReference type="GO" id="GO:0140941">
    <property type="term" value="F:histone H4K20me methyltransferase activity"/>
    <property type="evidence" value="ECO:0007669"/>
    <property type="project" value="UniProtKB-EC"/>
</dbReference>
<reference evidence="20 21" key="1">
    <citation type="submission" date="2024-09" db="EMBL/GenBank/DDBJ databases">
        <title>A chromosome-level genome assembly of Gray's grenadier anchovy, Coilia grayii.</title>
        <authorList>
            <person name="Fu Z."/>
        </authorList>
    </citation>
    <scope>NUCLEOTIDE SEQUENCE [LARGE SCALE GENOMIC DNA]</scope>
    <source>
        <strain evidence="20">G4</strain>
        <tissue evidence="20">Muscle</tissue>
    </source>
</reference>
<feature type="compositionally biased region" description="Basic and acidic residues" evidence="18">
    <location>
        <begin position="2397"/>
        <end position="2408"/>
    </location>
</feature>
<proteinExistence type="predicted"/>
<sequence>MEGSYYRMNVRELCETDDLATGLVLDPLLGFSTHKMNISQLPEIRRWGYLKETLLRFARIQDFHATFDALLVGDWASGYFTGLGPHRLELLKHHVYRYLKAFLLDSGVQIESCNRYSAETNGAKITSTRHWSVGERMEVLQGCIAELSPSDSAVLRAGVNDFSVMYSTRKRCAQLWLGPAAFINHDCRPNCKFIPGEKNGACVKVVRPICPGEEITCYYGDSFFGEKNEMCECFTCERRGEGAFRHRETTLQELDDPNDPAGQKYKFRETDLRLSREKGNSTPKPILAATNTALPSRNPLSQRMKRDAAVLNRRLTKTNRWRRVERCRQDRRGASLNEHNLLLHAASRIKLKDLRIHLYQHTVEFLLSCQSPGGKGRALLDQIERIKPAHQEGEKENLSTPPGTTQTEMDENREGGTAESGDAQNTILVDTLNQEQHTLESISVLPTEKHERQVTEQDVTDKSKTDVKESYSAATTRTRSVPRRQRRGLTFFSKPRANKKASLLAKELSEGSEVSKSCDIPNIDISLQDTTSTEPLHCSIEGSDFTPKPSGHSKEPEHSSSHTSPPPAVGLDGSLSQSPNCFLTQRAGLKYYPTVRLVRVTTPGERKAAGRESQTQKQDEREAVSPQNTERTGGIDVSVAEGRKGVRELYFSPVSVGGVDQALKVMFNLTDSVERNLTTVMPSLVKEQIELTDNALQSETNKSYSSCNSPADLGKFLQDVGINNETVENKSETKEKTTAVDVSTQFGKKATRLRSNIKKAGDKASIESTVVKNDRNLGADMAVVAVPDVQNNTKEGDESTVIDSNLKIAEKVTGLRSAKQRVGKSDTGREVVTNLKLNIGSENEMKVDAVSELKNNGKKIAGTTSDTEKGGEGTADHATNLKADESVVKISSSMQCSVKKIGLQNDVVTEMKIDKDITEEKKCNSTDISMTDGEAEVLKTEEKPGRPCGRPRINLKKAVGETKEDINKNEEGDADSVVGQTADITKQIERRFSEGRETPTVDGMKANEASETERSSERHRTTDTSAKIEKTSTIDENSLDTENTRRKTKSNNVKVSLKASNKHEKADNKRQEDIETEKDVPGQNKIGAPLNNGSNDVVIKDLRITLTDDFKNLINDLERNAQKRKPLQCKSKSVATNLNKRNRLTRQDKMIKEHIQKLIALDKEKSKGEKKGKDTKPTENKVDSQNVLAPFCDLDQNTSPVHHTETSAAKQGSSDSLPVCPAVVVSTKDHSPLTQIQTNIPLKKRMFRESNEMEPEMSITAPVSPKEPSLKESADRTDKQQSANCLSSEPRGQVPTANAGGPKVQKQQHVLKEHCITGVERDANQPDKENEFESEQVITVKPVTEDNATFNRVVETISGKQTEIEKDCGYKNADPVEEKVRDEGGKSDTQTELADFEQSGDSSERPEQITGASAVKQATTEEKTASPQNELSVQGNLFKTEDFVKAEQENNLKIRLKRKRGEEWEMERTELEDVKEFVAKPSDSLSDSFMADPFKAILDSVSVLNVEMSKGVWGSQEAEKCFELERTAKAGQAAWEICTKNVHSKLKKKKETSASVKSHETPAKELSYCSKVLQDEMLSNEMQVLQSADIKLEAVENDAQTLAPIRLCKKNKGWLIVDGMEKKKTKRRKMRKLLQGSKSCWAAEDNKGSLINEVPFHKVKEEFQPPCRQFQEPFCKMTRKGISSRVDNAPLSLSLSPLSLNSPPCDIGEEMICLSSYPHVKELFREKRVTEVTCKKKPKKDSNMRDDFDTTQNVSLSQNLFQINKSLCKLQALSQMDKTASVDNSETTLYSQGQQKPQSPLLIFPDKSPCSDFGFGNADDLIECLNLEGYYPDNSQSNLPNSFTDFCQGEPHNTGSFTSPFSQSPSDTWNTETPYLGSPSPCGSFSPPNDFGFPDLNVTKNVPLLSGSDSSSKEKFLSNTDFTFSPKDAEGAQFPFDFTLPKAPITKGLQKPTHLIESHKTQWNHKDSYLFSATDRHSQTPPAISQAQGFESSIPGCSFNSRTEFAKAPLLSLEKMQGPVHTVTPNRSQSVVTSQTSGGGMYSSVALSQPLKPFHSPLLGSKSSMHPHKVISSADAFHRAYDKKTSLFQSSNPGKLETGKQGLHFCKSNMTAERTYNATKFQSTKHSSPNLCSSELSFSLPSSLTGSHHSGDYSHTLGKGVKTYSGPNTSSSQGDRVHPFYYVTSSKTPSSVLQNVTSNKAQDNGSKCFTKGISSQKPFSSNQSPQCHSLPPGKSMIQGKPHAMVAPTQNLHLTCGESSLSANKHQPGYPHCDLVELAFNSAFATDASQQSSPRVAQRDISEQNRQTNKSQTNPLGCSAPAHPPYVVNFTGDHSVTMGYSEDGEGLNYAGVPTPNYTYHCLMDPSGTQGRLVLEPCGLSSNNYPPSPLMGGFSGSKGQEEQTRKDPHHQAQSGSRPFVSHHFSTSSHSLGTSLSDRKPKRLRLVVTDGTVDLDLHYTD</sequence>
<dbReference type="InterPro" id="IPR025790">
    <property type="entry name" value="Suv4-20_animal"/>
</dbReference>
<feature type="domain" description="SET" evidence="19">
    <location>
        <begin position="106"/>
        <end position="220"/>
    </location>
</feature>
<evidence type="ECO:0000256" key="14">
    <source>
        <dbReference type="ARBA" id="ARBA00031786"/>
    </source>
</evidence>
<feature type="region of interest" description="Disordered" evidence="18">
    <location>
        <begin position="1364"/>
        <end position="1434"/>
    </location>
</feature>
<evidence type="ECO:0000256" key="16">
    <source>
        <dbReference type="ARBA" id="ARBA00048602"/>
    </source>
</evidence>
<evidence type="ECO:0000256" key="5">
    <source>
        <dbReference type="ARBA" id="ARBA00022454"/>
    </source>
</evidence>
<evidence type="ECO:0000313" key="20">
    <source>
        <dbReference type="EMBL" id="KAL2101346.1"/>
    </source>
</evidence>
<dbReference type="GO" id="GO:0005634">
    <property type="term" value="C:nucleus"/>
    <property type="evidence" value="ECO:0007669"/>
    <property type="project" value="UniProtKB-SubCell"/>
</dbReference>
<protein>
    <recommendedName>
        <fullName evidence="14">[histone H4]-N-methyl-L-lysine20 N-methyltransferase KMT5B</fullName>
        <ecNumber evidence="3">2.1.1.361</ecNumber>
        <ecNumber evidence="4">2.1.1.362</ecNumber>
    </recommendedName>
    <alternativeName>
        <fullName evidence="15">[histone H4]-lysine20 N-methyltransferase KMT5B</fullName>
    </alternativeName>
</protein>
<feature type="region of interest" description="Disordered" evidence="18">
    <location>
        <begin position="2382"/>
        <end position="2435"/>
    </location>
</feature>
<dbReference type="InterPro" id="IPR041938">
    <property type="entry name" value="Hist-Lys_N-MTase_N"/>
</dbReference>
<dbReference type="InterPro" id="IPR046341">
    <property type="entry name" value="SET_dom_sf"/>
</dbReference>
<comment type="catalytic activity">
    <reaction evidence="16">
        <text>N(6),N(6)-dimethyl-L-lysyl(20)-[histone H4] + S-adenosyl-L-methionine = N(6),N(6),N(6)-trimethyl-L-lysyl(20)-[histone H4] + S-adenosyl-L-homocysteine + H(+)</text>
        <dbReference type="Rhea" id="RHEA:61992"/>
        <dbReference type="Rhea" id="RHEA-COMP:15556"/>
        <dbReference type="Rhea" id="RHEA-COMP:15998"/>
        <dbReference type="ChEBI" id="CHEBI:15378"/>
        <dbReference type="ChEBI" id="CHEBI:57856"/>
        <dbReference type="ChEBI" id="CHEBI:59789"/>
        <dbReference type="ChEBI" id="CHEBI:61961"/>
        <dbReference type="ChEBI" id="CHEBI:61976"/>
    </reaction>
    <physiologicalReaction direction="left-to-right" evidence="16">
        <dbReference type="Rhea" id="RHEA:61993"/>
    </physiologicalReaction>
</comment>
<feature type="region of interest" description="Disordered" evidence="18">
    <location>
        <begin position="2287"/>
        <end position="2319"/>
    </location>
</feature>
<evidence type="ECO:0000256" key="3">
    <source>
        <dbReference type="ARBA" id="ARBA00012187"/>
    </source>
</evidence>
<comment type="subcellular location">
    <subcellularLocation>
        <location evidence="2">Chromosome</location>
    </subcellularLocation>
    <subcellularLocation>
        <location evidence="1">Nucleus</location>
    </subcellularLocation>
</comment>
<feature type="region of interest" description="Disordered" evidence="18">
    <location>
        <begin position="858"/>
        <end position="879"/>
    </location>
</feature>
<evidence type="ECO:0000256" key="13">
    <source>
        <dbReference type="ARBA" id="ARBA00023242"/>
    </source>
</evidence>
<dbReference type="FunFam" id="2.170.270.10:FF:000006">
    <property type="entry name" value="Histone-lysine N-methyltransferase"/>
    <property type="match status" value="1"/>
</dbReference>
<feature type="region of interest" description="Disordered" evidence="18">
    <location>
        <begin position="388"/>
        <end position="423"/>
    </location>
</feature>
<dbReference type="SUPFAM" id="SSF82199">
    <property type="entry name" value="SET domain"/>
    <property type="match status" value="1"/>
</dbReference>
<feature type="compositionally biased region" description="Basic and acidic residues" evidence="18">
    <location>
        <begin position="447"/>
        <end position="469"/>
    </location>
</feature>
<comment type="caution">
    <text evidence="20">The sequence shown here is derived from an EMBL/GenBank/DDBJ whole genome shotgun (WGS) entry which is preliminary data.</text>
</comment>
<feature type="compositionally biased region" description="Basic and acidic residues" evidence="18">
    <location>
        <begin position="1011"/>
        <end position="1033"/>
    </location>
</feature>
<feature type="compositionally biased region" description="Basic and acidic residues" evidence="18">
    <location>
        <begin position="986"/>
        <end position="999"/>
    </location>
</feature>
<comment type="catalytic activity">
    <reaction evidence="17">
        <text>N(6)-methyl-L-lysyl(20)-[histone H4] + S-adenosyl-L-methionine = N(6),N(6)-dimethyl-L-lysyl(20)-[histone H4] + S-adenosyl-L-homocysteine + H(+)</text>
        <dbReference type="Rhea" id="RHEA:60348"/>
        <dbReference type="Rhea" id="RHEA-COMP:15555"/>
        <dbReference type="Rhea" id="RHEA-COMP:15556"/>
        <dbReference type="ChEBI" id="CHEBI:15378"/>
        <dbReference type="ChEBI" id="CHEBI:57856"/>
        <dbReference type="ChEBI" id="CHEBI:59789"/>
        <dbReference type="ChEBI" id="CHEBI:61929"/>
        <dbReference type="ChEBI" id="CHEBI:61976"/>
        <dbReference type="EC" id="2.1.1.362"/>
    </reaction>
    <physiologicalReaction direction="left-to-right" evidence="17">
        <dbReference type="Rhea" id="RHEA:60349"/>
    </physiologicalReaction>
</comment>
<dbReference type="GO" id="GO:0140944">
    <property type="term" value="F:histone H4K20 monomethyltransferase activity"/>
    <property type="evidence" value="ECO:0007669"/>
    <property type="project" value="UniProtKB-EC"/>
</dbReference>
<feature type="region of interest" description="Disordered" evidence="18">
    <location>
        <begin position="441"/>
        <end position="482"/>
    </location>
</feature>
<evidence type="ECO:0000256" key="9">
    <source>
        <dbReference type="ARBA" id="ARBA00022691"/>
    </source>
</evidence>
<name>A0ABD1KQR5_9TELE</name>
<evidence type="ECO:0000256" key="10">
    <source>
        <dbReference type="ARBA" id="ARBA00022853"/>
    </source>
</evidence>
<evidence type="ECO:0000256" key="6">
    <source>
        <dbReference type="ARBA" id="ARBA00022491"/>
    </source>
</evidence>
<dbReference type="EC" id="2.1.1.361" evidence="3"/>
<evidence type="ECO:0000256" key="8">
    <source>
        <dbReference type="ARBA" id="ARBA00022679"/>
    </source>
</evidence>
<dbReference type="FunFam" id="1.10.10.1700:FF:000001">
    <property type="entry name" value="Histone-lysine N-methyltransferase"/>
    <property type="match status" value="1"/>
</dbReference>
<dbReference type="EC" id="2.1.1.362" evidence="4"/>
<feature type="compositionally biased region" description="Polar residues" evidence="18">
    <location>
        <begin position="2303"/>
        <end position="2315"/>
    </location>
</feature>
<feature type="compositionally biased region" description="Basic and acidic residues" evidence="18">
    <location>
        <begin position="961"/>
        <end position="971"/>
    </location>
</feature>
<dbReference type="Proteomes" id="UP001591681">
    <property type="component" value="Unassembled WGS sequence"/>
</dbReference>
<feature type="compositionally biased region" description="Basic and acidic residues" evidence="18">
    <location>
        <begin position="1061"/>
        <end position="1080"/>
    </location>
</feature>
<dbReference type="Gene3D" id="1.10.10.1700">
    <property type="entry name" value="Histone-lysine N-methyltransferase"/>
    <property type="match status" value="1"/>
</dbReference>
<keyword evidence="11" id="KW-0805">Transcription regulation</keyword>
<keyword evidence="13" id="KW-0539">Nucleus</keyword>
<keyword evidence="7" id="KW-0489">Methyltransferase</keyword>
<evidence type="ECO:0000256" key="12">
    <source>
        <dbReference type="ARBA" id="ARBA00023163"/>
    </source>
</evidence>
<feature type="region of interest" description="Disordered" evidence="18">
    <location>
        <begin position="602"/>
        <end position="632"/>
    </location>
</feature>
<feature type="compositionally biased region" description="Basic and acidic residues" evidence="18">
    <location>
        <begin position="1159"/>
        <end position="1182"/>
    </location>
</feature>
<feature type="compositionally biased region" description="Low complexity" evidence="18">
    <location>
        <begin position="2419"/>
        <end position="2433"/>
    </location>
</feature>
<keyword evidence="8" id="KW-0808">Transferase</keyword>
<evidence type="ECO:0000256" key="11">
    <source>
        <dbReference type="ARBA" id="ARBA00023015"/>
    </source>
</evidence>
<evidence type="ECO:0000256" key="4">
    <source>
        <dbReference type="ARBA" id="ARBA00012188"/>
    </source>
</evidence>
<evidence type="ECO:0000256" key="18">
    <source>
        <dbReference type="SAM" id="MobiDB-lite"/>
    </source>
</evidence>
<keyword evidence="5" id="KW-0158">Chromosome</keyword>
<feature type="region of interest" description="Disordered" evidence="18">
    <location>
        <begin position="1251"/>
        <end position="1312"/>
    </location>
</feature>
<evidence type="ECO:0000259" key="19">
    <source>
        <dbReference type="PROSITE" id="PS50280"/>
    </source>
</evidence>
<dbReference type="PROSITE" id="PS51570">
    <property type="entry name" value="SAM_MT43_SUVAR420_2"/>
    <property type="match status" value="1"/>
</dbReference>
<evidence type="ECO:0000256" key="7">
    <source>
        <dbReference type="ARBA" id="ARBA00022603"/>
    </source>
</evidence>
<organism evidence="20 21">
    <name type="scientific">Coilia grayii</name>
    <name type="common">Gray's grenadier anchovy</name>
    <dbReference type="NCBI Taxonomy" id="363190"/>
    <lineage>
        <taxon>Eukaryota</taxon>
        <taxon>Metazoa</taxon>
        <taxon>Chordata</taxon>
        <taxon>Craniata</taxon>
        <taxon>Vertebrata</taxon>
        <taxon>Euteleostomi</taxon>
        <taxon>Actinopterygii</taxon>
        <taxon>Neopterygii</taxon>
        <taxon>Teleostei</taxon>
        <taxon>Clupei</taxon>
        <taxon>Clupeiformes</taxon>
        <taxon>Clupeoidei</taxon>
        <taxon>Engraulidae</taxon>
        <taxon>Coilinae</taxon>
        <taxon>Coilia</taxon>
    </lineage>
</organism>
<feature type="compositionally biased region" description="Basic and acidic residues" evidence="18">
    <location>
        <begin position="388"/>
        <end position="397"/>
    </location>
</feature>
<dbReference type="PROSITE" id="PS50280">
    <property type="entry name" value="SET"/>
    <property type="match status" value="1"/>
</dbReference>
<evidence type="ECO:0000256" key="2">
    <source>
        <dbReference type="ARBA" id="ARBA00004286"/>
    </source>
</evidence>
<dbReference type="EMBL" id="JBHFQA010000003">
    <property type="protein sequence ID" value="KAL2101346.1"/>
    <property type="molecule type" value="Genomic_DNA"/>
</dbReference>
<feature type="region of interest" description="Disordered" evidence="18">
    <location>
        <begin position="961"/>
        <end position="1090"/>
    </location>
</feature>
<dbReference type="Pfam" id="PF00856">
    <property type="entry name" value="SET"/>
    <property type="match status" value="1"/>
</dbReference>
<feature type="region of interest" description="Disordered" evidence="18">
    <location>
        <begin position="531"/>
        <end position="576"/>
    </location>
</feature>
<dbReference type="SMART" id="SM00317">
    <property type="entry name" value="SET"/>
    <property type="match status" value="1"/>
</dbReference>
<feature type="region of interest" description="Disordered" evidence="18">
    <location>
        <begin position="1159"/>
        <end position="1217"/>
    </location>
</feature>
<dbReference type="GO" id="GO:0005694">
    <property type="term" value="C:chromosome"/>
    <property type="evidence" value="ECO:0007669"/>
    <property type="project" value="UniProtKB-SubCell"/>
</dbReference>